<dbReference type="GO" id="GO:0051538">
    <property type="term" value="F:3 iron, 4 sulfur cluster binding"/>
    <property type="evidence" value="ECO:0007669"/>
    <property type="project" value="UniProtKB-KW"/>
</dbReference>
<dbReference type="InterPro" id="IPR051269">
    <property type="entry name" value="Fe-S_cluster_ET"/>
</dbReference>
<dbReference type="STRING" id="590652.BST39_17155"/>
<dbReference type="RefSeq" id="WP_083173136.1">
    <property type="nucleotide sequence ID" value="NZ_AP022619.1"/>
</dbReference>
<evidence type="ECO:0000256" key="2">
    <source>
        <dbReference type="ARBA" id="ARBA00022448"/>
    </source>
</evidence>
<keyword evidence="6" id="KW-0411">Iron-sulfur</keyword>
<gene>
    <name evidence="8" type="ORF">BST39_17155</name>
</gene>
<dbReference type="SUPFAM" id="SSF54862">
    <property type="entry name" value="4Fe-4S ferredoxins"/>
    <property type="match status" value="1"/>
</dbReference>
<evidence type="ECO:0000313" key="8">
    <source>
        <dbReference type="EMBL" id="ORB38365.1"/>
    </source>
</evidence>
<dbReference type="Gene3D" id="3.30.70.20">
    <property type="match status" value="1"/>
</dbReference>
<protein>
    <submittedName>
        <fullName evidence="8">Ferredoxin</fullName>
    </submittedName>
</protein>
<evidence type="ECO:0000256" key="6">
    <source>
        <dbReference type="ARBA" id="ARBA00023014"/>
    </source>
</evidence>
<comment type="caution">
    <text evidence="8">The sequence shown here is derived from an EMBL/GenBank/DDBJ whole genome shotgun (WGS) entry which is preliminary data.</text>
</comment>
<keyword evidence="5" id="KW-0408">Iron</keyword>
<keyword evidence="3" id="KW-0479">Metal-binding</keyword>
<evidence type="ECO:0000256" key="4">
    <source>
        <dbReference type="ARBA" id="ARBA00022982"/>
    </source>
</evidence>
<dbReference type="PANTHER" id="PTHR36923:SF3">
    <property type="entry name" value="FERREDOXIN"/>
    <property type="match status" value="1"/>
</dbReference>
<dbReference type="PANTHER" id="PTHR36923">
    <property type="entry name" value="FERREDOXIN"/>
    <property type="match status" value="1"/>
</dbReference>
<comment type="cofactor">
    <cofactor evidence="1">
        <name>[3Fe-4S] cluster</name>
        <dbReference type="ChEBI" id="CHEBI:21137"/>
    </cofactor>
</comment>
<dbReference type="AlphaFoldDB" id="A0A1X0I803"/>
<keyword evidence="9" id="KW-1185">Reference proteome</keyword>
<proteinExistence type="predicted"/>
<dbReference type="EMBL" id="MVIE01000022">
    <property type="protein sequence ID" value="ORB38365.1"/>
    <property type="molecule type" value="Genomic_DNA"/>
</dbReference>
<name>A0A1X0I803_9MYCO</name>
<dbReference type="Pfam" id="PF13459">
    <property type="entry name" value="Fer4_15"/>
    <property type="match status" value="1"/>
</dbReference>
<evidence type="ECO:0000256" key="5">
    <source>
        <dbReference type="ARBA" id="ARBA00023004"/>
    </source>
</evidence>
<evidence type="ECO:0000256" key="3">
    <source>
        <dbReference type="ARBA" id="ARBA00022723"/>
    </source>
</evidence>
<sequence>MAYERRLHITVDRSKCCGYTLCAAEAPEVYSIDDHGFAVAPESVPEELEEQACRGADVCPESAIVLSRTEPSAETTDSISK</sequence>
<evidence type="ECO:0000256" key="1">
    <source>
        <dbReference type="ARBA" id="ARBA00001927"/>
    </source>
</evidence>
<evidence type="ECO:0000313" key="9">
    <source>
        <dbReference type="Proteomes" id="UP000192513"/>
    </source>
</evidence>
<organism evidence="8 9">
    <name type="scientific">Mycobacterium paraseoulense</name>
    <dbReference type="NCBI Taxonomy" id="590652"/>
    <lineage>
        <taxon>Bacteria</taxon>
        <taxon>Bacillati</taxon>
        <taxon>Actinomycetota</taxon>
        <taxon>Actinomycetes</taxon>
        <taxon>Mycobacteriales</taxon>
        <taxon>Mycobacteriaceae</taxon>
        <taxon>Mycobacterium</taxon>
    </lineage>
</organism>
<dbReference type="Proteomes" id="UP000192513">
    <property type="component" value="Unassembled WGS sequence"/>
</dbReference>
<keyword evidence="2" id="KW-0813">Transport</keyword>
<keyword evidence="4" id="KW-0249">Electron transport</keyword>
<reference evidence="8 9" key="1">
    <citation type="submission" date="2017-02" db="EMBL/GenBank/DDBJ databases">
        <title>The new phylogeny of genus Mycobacterium.</title>
        <authorList>
            <person name="Tortoli E."/>
            <person name="Trovato A."/>
            <person name="Cirillo D.M."/>
        </authorList>
    </citation>
    <scope>NUCLEOTIDE SEQUENCE [LARGE SCALE GENOMIC DNA]</scope>
    <source>
        <strain evidence="8 9">DSM 45000</strain>
    </source>
</reference>
<evidence type="ECO:0000256" key="7">
    <source>
        <dbReference type="ARBA" id="ARBA00023291"/>
    </source>
</evidence>
<dbReference type="GO" id="GO:0046872">
    <property type="term" value="F:metal ion binding"/>
    <property type="evidence" value="ECO:0007669"/>
    <property type="project" value="UniProtKB-KW"/>
</dbReference>
<dbReference type="OrthoDB" id="3215519at2"/>
<accession>A0A1X0I803</accession>
<keyword evidence="7" id="KW-0003">3Fe-4S</keyword>